<comment type="caution">
    <text evidence="1">The sequence shown here is derived from an EMBL/GenBank/DDBJ whole genome shotgun (WGS) entry which is preliminary data.</text>
</comment>
<organism evidence="1 2">
    <name type="scientific">bacterium (Candidatus Blackallbacteria) CG17_big_fil_post_rev_8_21_14_2_50_48_46</name>
    <dbReference type="NCBI Taxonomy" id="2014261"/>
    <lineage>
        <taxon>Bacteria</taxon>
        <taxon>Candidatus Blackallbacteria</taxon>
    </lineage>
</organism>
<gene>
    <name evidence="1" type="ORF">COW36_24965</name>
</gene>
<proteinExistence type="predicted"/>
<protein>
    <recommendedName>
        <fullName evidence="3">DUF4375 domain-containing protein</fullName>
    </recommendedName>
</protein>
<evidence type="ECO:0000313" key="1">
    <source>
        <dbReference type="EMBL" id="PIW13656.1"/>
    </source>
</evidence>
<name>A0A2M7FWR5_9BACT</name>
<reference evidence="1 2" key="1">
    <citation type="submission" date="2017-09" db="EMBL/GenBank/DDBJ databases">
        <title>Depth-based differentiation of microbial function through sediment-hosted aquifers and enrichment of novel symbionts in the deep terrestrial subsurface.</title>
        <authorList>
            <person name="Probst A.J."/>
            <person name="Ladd B."/>
            <person name="Jarett J.K."/>
            <person name="Geller-Mcgrath D.E."/>
            <person name="Sieber C.M."/>
            <person name="Emerson J.B."/>
            <person name="Anantharaman K."/>
            <person name="Thomas B.C."/>
            <person name="Malmstrom R."/>
            <person name="Stieglmeier M."/>
            <person name="Klingl A."/>
            <person name="Woyke T."/>
            <person name="Ryan C.M."/>
            <person name="Banfield J.F."/>
        </authorList>
    </citation>
    <scope>NUCLEOTIDE SEQUENCE [LARGE SCALE GENOMIC DNA]</scope>
    <source>
        <strain evidence="1">CG17_big_fil_post_rev_8_21_14_2_50_48_46</strain>
    </source>
</reference>
<evidence type="ECO:0008006" key="3">
    <source>
        <dbReference type="Google" id="ProtNLM"/>
    </source>
</evidence>
<dbReference type="Proteomes" id="UP000231019">
    <property type="component" value="Unassembled WGS sequence"/>
</dbReference>
<sequence>MKTTNFGNVLYQYLGYDLAKNKEIDFFWYGRLCLQASLEGNDLPLLVQASIEELQTEMLQLCQERQINLAECLKLDEVNDLIWEVADRQTPEHRQTVQTLHFLYNKEFEEIFDSEDDYFISGKNQLEECLHYYLKREMERFCQQLIQDSTASPS</sequence>
<dbReference type="AlphaFoldDB" id="A0A2M7FWR5"/>
<evidence type="ECO:0000313" key="2">
    <source>
        <dbReference type="Proteomes" id="UP000231019"/>
    </source>
</evidence>
<dbReference type="EMBL" id="PFFQ01000067">
    <property type="protein sequence ID" value="PIW13656.1"/>
    <property type="molecule type" value="Genomic_DNA"/>
</dbReference>
<accession>A0A2M7FWR5</accession>